<name>C4QZG6_KOMPG</name>
<dbReference type="InterPro" id="IPR003593">
    <property type="entry name" value="AAA+_ATPase"/>
</dbReference>
<dbReference type="GeneID" id="8198159"/>
<dbReference type="eggNOG" id="KOG0927">
    <property type="taxonomic scope" value="Eukaryota"/>
</dbReference>
<dbReference type="HOGENOM" id="CLU_000604_45_3_1"/>
<feature type="domain" description="ABC transporter" evidence="3">
    <location>
        <begin position="290"/>
        <end position="514"/>
    </location>
</feature>
<keyword evidence="2 4" id="KW-0067">ATP-binding</keyword>
<sequence>MNLVELKNVLFQRATGSASKVCSKRLLFKNPINLNLNSDKRWAIIGHTKSSFLEVLSGKHLAIPIEGRKYPILANELASNSIELLQFSNNNYGKSATGTGNGGFTHLGARYEFFKDLEIDIRVDQFISDYSYNASHKVDSDKIANLIKTFKLDGLEDKYINGLSNGQFRRARLAKSIYKAPKILLIDDPFLGLDPNATDLVSNVLSQDHESAILLGLRIQDPIPSWIDNVVLVNQDGVVKHGPKDELAPELEANLDEFKKSQVKELENIKKKELAFIERQTANTDNSEIISMRNVNVAHKGKKILTNLNWNVRCGEKWHIRGPNGSGKTTILSLLTLDHPQSWNKSISVYGAPRRIGSTNYFDTNKYIGFTSPELHALFPKKLTVFKAVSTGFVTGSYLPPNNLTADQINRINNLLEYFQLGELKDTSFDELSISHQKVVLFIRAVINNPRILILDESLSAMDENDVLRCKDFVSSYNQGCVLVVGHVDEEVPKCDKYLQLIDAPKGEYKIGYV</sequence>
<evidence type="ECO:0000256" key="1">
    <source>
        <dbReference type="ARBA" id="ARBA00022741"/>
    </source>
</evidence>
<dbReference type="PROSITE" id="PS50893">
    <property type="entry name" value="ABC_TRANSPORTER_2"/>
    <property type="match status" value="2"/>
</dbReference>
<dbReference type="OMA" id="WEIKKHI"/>
<keyword evidence="1" id="KW-0547">Nucleotide-binding</keyword>
<dbReference type="Proteomes" id="UP000000314">
    <property type="component" value="Chromosome 2"/>
</dbReference>
<dbReference type="GO" id="GO:0016887">
    <property type="term" value="F:ATP hydrolysis activity"/>
    <property type="evidence" value="ECO:0007669"/>
    <property type="project" value="InterPro"/>
</dbReference>
<dbReference type="STRING" id="644223.C4QZG6"/>
<dbReference type="OrthoDB" id="10255969at2759"/>
<dbReference type="InterPro" id="IPR050334">
    <property type="entry name" value="Molybdenum_import_ModC"/>
</dbReference>
<evidence type="ECO:0000256" key="2">
    <source>
        <dbReference type="ARBA" id="ARBA00022840"/>
    </source>
</evidence>
<proteinExistence type="predicted"/>
<dbReference type="SUPFAM" id="SSF52540">
    <property type="entry name" value="P-loop containing nucleoside triphosphate hydrolases"/>
    <property type="match status" value="2"/>
</dbReference>
<accession>C4QZG6</accession>
<evidence type="ECO:0000313" key="5">
    <source>
        <dbReference type="Proteomes" id="UP000000314"/>
    </source>
</evidence>
<dbReference type="RefSeq" id="XP_002490920.1">
    <property type="nucleotide sequence ID" value="XM_002490875.1"/>
</dbReference>
<dbReference type="Pfam" id="PF00005">
    <property type="entry name" value="ABC_tran"/>
    <property type="match status" value="2"/>
</dbReference>
<keyword evidence="5" id="KW-1185">Reference proteome</keyword>
<dbReference type="FunCoup" id="C4QZG6">
    <property type="interactions" value="50"/>
</dbReference>
<dbReference type="EMBL" id="FN392320">
    <property type="protein sequence ID" value="CAY68640.1"/>
    <property type="molecule type" value="Genomic_DNA"/>
</dbReference>
<gene>
    <name evidence="4" type="ordered locus">PAS_chr2-1_0040</name>
</gene>
<protein>
    <submittedName>
        <fullName evidence="4">Protein with similarity to ATP-binding cassette (ABC) transporter family members</fullName>
    </submittedName>
</protein>
<evidence type="ECO:0000259" key="3">
    <source>
        <dbReference type="PROSITE" id="PS50893"/>
    </source>
</evidence>
<reference evidence="4 5" key="1">
    <citation type="journal article" date="2009" name="Nat. Biotechnol.">
        <title>Genome sequence of the recombinant protein production host Pichia pastoris.</title>
        <authorList>
            <person name="De Schutter K."/>
            <person name="Lin Y.C."/>
            <person name="Tiels P."/>
            <person name="Van Hecke A."/>
            <person name="Glinka S."/>
            <person name="Weber-Lehmann J."/>
            <person name="Rouze P."/>
            <person name="Van de Peer Y."/>
            <person name="Callewaert N."/>
        </authorList>
    </citation>
    <scope>NUCLEOTIDE SEQUENCE [LARGE SCALE GENOMIC DNA]</scope>
    <source>
        <strain evidence="5">GS115 / ATCC 20864</strain>
    </source>
</reference>
<dbReference type="KEGG" id="ppa:PAS_chr2-1_0040"/>
<evidence type="ECO:0000313" key="4">
    <source>
        <dbReference type="EMBL" id="CAY68640.1"/>
    </source>
</evidence>
<dbReference type="GO" id="GO:0005524">
    <property type="term" value="F:ATP binding"/>
    <property type="evidence" value="ECO:0007669"/>
    <property type="project" value="UniProtKB-KW"/>
</dbReference>
<dbReference type="AlphaFoldDB" id="C4QZG6"/>
<dbReference type="PANTHER" id="PTHR43514:SF4">
    <property type="entry name" value="ABC TRANSPORTER I FAMILY MEMBER 10"/>
    <property type="match status" value="1"/>
</dbReference>
<dbReference type="Gene3D" id="3.40.50.300">
    <property type="entry name" value="P-loop containing nucleotide triphosphate hydrolases"/>
    <property type="match status" value="2"/>
</dbReference>
<dbReference type="PANTHER" id="PTHR43514">
    <property type="entry name" value="ABC TRANSPORTER I FAMILY MEMBER 10"/>
    <property type="match status" value="1"/>
</dbReference>
<organism evidence="4 5">
    <name type="scientific">Komagataella phaffii (strain GS115 / ATCC 20864)</name>
    <name type="common">Yeast</name>
    <name type="synonym">Pichia pastoris</name>
    <dbReference type="NCBI Taxonomy" id="644223"/>
    <lineage>
        <taxon>Eukaryota</taxon>
        <taxon>Fungi</taxon>
        <taxon>Dikarya</taxon>
        <taxon>Ascomycota</taxon>
        <taxon>Saccharomycotina</taxon>
        <taxon>Pichiomycetes</taxon>
        <taxon>Pichiales</taxon>
        <taxon>Pichiaceae</taxon>
        <taxon>Komagataella</taxon>
    </lineage>
</organism>
<feature type="domain" description="ABC transporter" evidence="3">
    <location>
        <begin position="4"/>
        <end position="260"/>
    </location>
</feature>
<dbReference type="InterPro" id="IPR003439">
    <property type="entry name" value="ABC_transporter-like_ATP-bd"/>
</dbReference>
<dbReference type="SMART" id="SM00382">
    <property type="entry name" value="AAA"/>
    <property type="match status" value="2"/>
</dbReference>
<dbReference type="InterPro" id="IPR027417">
    <property type="entry name" value="P-loop_NTPase"/>
</dbReference>
<dbReference type="InParanoid" id="C4QZG6"/>